<protein>
    <submittedName>
        <fullName evidence="1">Uncharacterized protein</fullName>
    </submittedName>
</protein>
<evidence type="ECO:0000313" key="2">
    <source>
        <dbReference type="Proteomes" id="UP000285405"/>
    </source>
</evidence>
<dbReference type="Proteomes" id="UP000285405">
    <property type="component" value="Unassembled WGS sequence"/>
</dbReference>
<accession>A0A420J5M1</accession>
<dbReference type="AlphaFoldDB" id="A0A420J5M1"/>
<dbReference type="EMBL" id="MCBR01001808">
    <property type="protein sequence ID" value="RKF82119.1"/>
    <property type="molecule type" value="Genomic_DNA"/>
</dbReference>
<organism evidence="1 2">
    <name type="scientific">Golovinomyces cichoracearum</name>
    <dbReference type="NCBI Taxonomy" id="62708"/>
    <lineage>
        <taxon>Eukaryota</taxon>
        <taxon>Fungi</taxon>
        <taxon>Dikarya</taxon>
        <taxon>Ascomycota</taxon>
        <taxon>Pezizomycotina</taxon>
        <taxon>Leotiomycetes</taxon>
        <taxon>Erysiphales</taxon>
        <taxon>Erysiphaceae</taxon>
        <taxon>Golovinomyces</taxon>
    </lineage>
</organism>
<gene>
    <name evidence="1" type="ORF">GcC1_018002</name>
</gene>
<evidence type="ECO:0000313" key="1">
    <source>
        <dbReference type="EMBL" id="RKF82119.1"/>
    </source>
</evidence>
<name>A0A420J5M1_9PEZI</name>
<reference evidence="1 2" key="1">
    <citation type="journal article" date="2018" name="BMC Genomics">
        <title>Comparative genome analyses reveal sequence features reflecting distinct modes of host-adaptation between dicot and monocot powdery mildew.</title>
        <authorList>
            <person name="Wu Y."/>
            <person name="Ma X."/>
            <person name="Pan Z."/>
            <person name="Kale S.D."/>
            <person name="Song Y."/>
            <person name="King H."/>
            <person name="Zhang Q."/>
            <person name="Presley C."/>
            <person name="Deng X."/>
            <person name="Wei C.I."/>
            <person name="Xiao S."/>
        </authorList>
    </citation>
    <scope>NUCLEOTIDE SEQUENCE [LARGE SCALE GENOMIC DNA]</scope>
    <source>
        <strain evidence="1">UCSC1</strain>
    </source>
</reference>
<proteinExistence type="predicted"/>
<sequence length="63" mass="7091">MGGETIRNVAYLWYRTVDVSKGHNCLKMIGEEDSTFGRCVVPYKVININGGCAYHRLSERPGQ</sequence>
<comment type="caution">
    <text evidence="1">The sequence shown here is derived from an EMBL/GenBank/DDBJ whole genome shotgun (WGS) entry which is preliminary data.</text>
</comment>